<comment type="caution">
    <text evidence="1">The sequence shown here is derived from an EMBL/GenBank/DDBJ whole genome shotgun (WGS) entry which is preliminary data.</text>
</comment>
<proteinExistence type="predicted"/>
<sequence length="49" mass="5746">MSIPVAQIFSLVADKNQELFQYLPGRDNAEEIPLVTYKEKEFEEFEDSH</sequence>
<dbReference type="EMBL" id="BARS01040069">
    <property type="protein sequence ID" value="GAG31655.1"/>
    <property type="molecule type" value="Genomic_DNA"/>
</dbReference>
<evidence type="ECO:0000313" key="1">
    <source>
        <dbReference type="EMBL" id="GAG31655.1"/>
    </source>
</evidence>
<reference evidence="1" key="1">
    <citation type="journal article" date="2014" name="Front. Microbiol.">
        <title>High frequency of phylogenetically diverse reductive dehalogenase-homologous genes in deep subseafloor sedimentary metagenomes.</title>
        <authorList>
            <person name="Kawai M."/>
            <person name="Futagami T."/>
            <person name="Toyoda A."/>
            <person name="Takaki Y."/>
            <person name="Nishi S."/>
            <person name="Hori S."/>
            <person name="Arai W."/>
            <person name="Tsubouchi T."/>
            <person name="Morono Y."/>
            <person name="Uchiyama I."/>
            <person name="Ito T."/>
            <person name="Fujiyama A."/>
            <person name="Inagaki F."/>
            <person name="Takami H."/>
        </authorList>
    </citation>
    <scope>NUCLEOTIDE SEQUENCE</scope>
    <source>
        <strain evidence="1">Expedition CK06-06</strain>
    </source>
</reference>
<gene>
    <name evidence="1" type="ORF">S01H1_61129</name>
</gene>
<organism evidence="1">
    <name type="scientific">marine sediment metagenome</name>
    <dbReference type="NCBI Taxonomy" id="412755"/>
    <lineage>
        <taxon>unclassified sequences</taxon>
        <taxon>metagenomes</taxon>
        <taxon>ecological metagenomes</taxon>
    </lineage>
</organism>
<accession>X0WLX2</accession>
<protein>
    <submittedName>
        <fullName evidence="1">Uncharacterized protein</fullName>
    </submittedName>
</protein>
<dbReference type="AlphaFoldDB" id="X0WLX2"/>
<name>X0WLX2_9ZZZZ</name>